<dbReference type="Proteomes" id="UP000499080">
    <property type="component" value="Unassembled WGS sequence"/>
</dbReference>
<evidence type="ECO:0000313" key="1">
    <source>
        <dbReference type="EMBL" id="GBM86836.1"/>
    </source>
</evidence>
<reference evidence="1 2" key="1">
    <citation type="journal article" date="2019" name="Sci. Rep.">
        <title>Orb-weaving spider Araneus ventricosus genome elucidates the spidroin gene catalogue.</title>
        <authorList>
            <person name="Kono N."/>
            <person name="Nakamura H."/>
            <person name="Ohtoshi R."/>
            <person name="Moran D.A.P."/>
            <person name="Shinohara A."/>
            <person name="Yoshida Y."/>
            <person name="Fujiwara M."/>
            <person name="Mori M."/>
            <person name="Tomita M."/>
            <person name="Arakawa K."/>
        </authorList>
    </citation>
    <scope>NUCLEOTIDE SEQUENCE [LARGE SCALE GENOMIC DNA]</scope>
</reference>
<organism evidence="1 2">
    <name type="scientific">Araneus ventricosus</name>
    <name type="common">Orbweaver spider</name>
    <name type="synonym">Epeira ventricosa</name>
    <dbReference type="NCBI Taxonomy" id="182803"/>
    <lineage>
        <taxon>Eukaryota</taxon>
        <taxon>Metazoa</taxon>
        <taxon>Ecdysozoa</taxon>
        <taxon>Arthropoda</taxon>
        <taxon>Chelicerata</taxon>
        <taxon>Arachnida</taxon>
        <taxon>Araneae</taxon>
        <taxon>Araneomorphae</taxon>
        <taxon>Entelegynae</taxon>
        <taxon>Araneoidea</taxon>
        <taxon>Araneidae</taxon>
        <taxon>Araneus</taxon>
    </lineage>
</organism>
<keyword evidence="2" id="KW-1185">Reference proteome</keyword>
<dbReference type="EMBL" id="BGPR01003343">
    <property type="protein sequence ID" value="GBM86836.1"/>
    <property type="molecule type" value="Genomic_DNA"/>
</dbReference>
<protein>
    <submittedName>
        <fullName evidence="1">Uncharacterized protein</fullName>
    </submittedName>
</protein>
<comment type="caution">
    <text evidence="1">The sequence shown here is derived from an EMBL/GenBank/DDBJ whole genome shotgun (WGS) entry which is preliminary data.</text>
</comment>
<evidence type="ECO:0000313" key="2">
    <source>
        <dbReference type="Proteomes" id="UP000499080"/>
    </source>
</evidence>
<sequence length="103" mass="11898">MQQDMEDDDDLAGTLIFSDEATFHLSGKKAKLNHCAPCDFFLWDYAKDKVYVPPMPTTLQTLQERSTAAVKDIDGNMLLNVWRELDYHWDVCRVTKGVHIEHL</sequence>
<name>A0A4Y2JC91_ARAVE</name>
<accession>A0A4Y2JC91</accession>
<dbReference type="PANTHER" id="PTHR47326">
    <property type="entry name" value="TRANSPOSABLE ELEMENT TC3 TRANSPOSASE-LIKE PROTEIN"/>
    <property type="match status" value="1"/>
</dbReference>
<dbReference type="OrthoDB" id="6471071at2759"/>
<dbReference type="AlphaFoldDB" id="A0A4Y2JC91"/>
<dbReference type="GO" id="GO:0003676">
    <property type="term" value="F:nucleic acid binding"/>
    <property type="evidence" value="ECO:0007669"/>
    <property type="project" value="InterPro"/>
</dbReference>
<dbReference type="PANTHER" id="PTHR47326:SF1">
    <property type="entry name" value="HTH PSQ-TYPE DOMAIN-CONTAINING PROTEIN"/>
    <property type="match status" value="1"/>
</dbReference>
<proteinExistence type="predicted"/>
<gene>
    <name evidence="1" type="ORF">AVEN_225058_1</name>
</gene>
<dbReference type="Gene3D" id="3.30.420.10">
    <property type="entry name" value="Ribonuclease H-like superfamily/Ribonuclease H"/>
    <property type="match status" value="1"/>
</dbReference>
<dbReference type="InterPro" id="IPR036397">
    <property type="entry name" value="RNaseH_sf"/>
</dbReference>